<keyword evidence="2" id="KW-0378">Hydrolase</keyword>
<gene>
    <name evidence="2" type="primary">amnD</name>
    <name evidence="2" type="ORF">ROA7745_02067</name>
</gene>
<dbReference type="InterPro" id="IPR006175">
    <property type="entry name" value="YjgF/YER057c/UK114"/>
</dbReference>
<evidence type="ECO:0000313" key="2">
    <source>
        <dbReference type="EMBL" id="SMC12244.1"/>
    </source>
</evidence>
<dbReference type="GO" id="GO:0050540">
    <property type="term" value="F:2-aminomuconate deaminase activity"/>
    <property type="evidence" value="ECO:0007669"/>
    <property type="project" value="UniProtKB-EC"/>
</dbReference>
<reference evidence="2 3" key="1">
    <citation type="submission" date="2017-03" db="EMBL/GenBank/DDBJ databases">
        <authorList>
            <person name="Afonso C.L."/>
            <person name="Miller P.J."/>
            <person name="Scott M.A."/>
            <person name="Spackman E."/>
            <person name="Goraichik I."/>
            <person name="Dimitrov K.M."/>
            <person name="Suarez D.L."/>
            <person name="Swayne D.E."/>
        </authorList>
    </citation>
    <scope>NUCLEOTIDE SEQUENCE [LARGE SCALE GENOMIC DNA]</scope>
    <source>
        <strain evidence="2 3">CECT 7745</strain>
    </source>
</reference>
<organism evidence="2 3">
    <name type="scientific">Roseovarius aestuarii</name>
    <dbReference type="NCBI Taxonomy" id="475083"/>
    <lineage>
        <taxon>Bacteria</taxon>
        <taxon>Pseudomonadati</taxon>
        <taxon>Pseudomonadota</taxon>
        <taxon>Alphaproteobacteria</taxon>
        <taxon>Rhodobacterales</taxon>
        <taxon>Roseobacteraceae</taxon>
        <taxon>Roseovarius</taxon>
    </lineage>
</organism>
<dbReference type="Pfam" id="PF01042">
    <property type="entry name" value="Ribonuc_L-PSP"/>
    <property type="match status" value="1"/>
</dbReference>
<accession>A0A1X7BRQ8</accession>
<proteinExistence type="inferred from homology"/>
<dbReference type="PANTHER" id="PTHR11803">
    <property type="entry name" value="2-IMINOBUTANOATE/2-IMINOPROPANOATE DEAMINASE RIDA"/>
    <property type="match status" value="1"/>
</dbReference>
<comment type="similarity">
    <text evidence="1">Belongs to the RutC family.</text>
</comment>
<dbReference type="GO" id="GO:0005829">
    <property type="term" value="C:cytosol"/>
    <property type="evidence" value="ECO:0007669"/>
    <property type="project" value="TreeGrafter"/>
</dbReference>
<evidence type="ECO:0000313" key="3">
    <source>
        <dbReference type="Proteomes" id="UP000193224"/>
    </source>
</evidence>
<dbReference type="AlphaFoldDB" id="A0A1X7BRQ8"/>
<keyword evidence="3" id="KW-1185">Reference proteome</keyword>
<dbReference type="CDD" id="cd00448">
    <property type="entry name" value="YjgF_YER057c_UK114_family"/>
    <property type="match status" value="1"/>
</dbReference>
<dbReference type="EMBL" id="FWXB01000006">
    <property type="protein sequence ID" value="SMC12244.1"/>
    <property type="molecule type" value="Genomic_DNA"/>
</dbReference>
<dbReference type="Gene3D" id="3.30.1330.40">
    <property type="entry name" value="RutC-like"/>
    <property type="match status" value="1"/>
</dbReference>
<dbReference type="EC" id="3.5.99.5" evidence="2"/>
<dbReference type="SUPFAM" id="SSF55298">
    <property type="entry name" value="YjgF-like"/>
    <property type="match status" value="1"/>
</dbReference>
<name>A0A1X7BRQ8_9RHOB</name>
<protein>
    <submittedName>
        <fullName evidence="2">2-aminomuconate deaminase</fullName>
        <ecNumber evidence="2">3.5.99.5</ecNumber>
    </submittedName>
</protein>
<evidence type="ECO:0000256" key="1">
    <source>
        <dbReference type="ARBA" id="ARBA00010552"/>
    </source>
</evidence>
<dbReference type="RefSeq" id="WP_176237678.1">
    <property type="nucleotide sequence ID" value="NZ_FWXB01000006.1"/>
</dbReference>
<sequence length="139" mass="15254">MPKGFEAQNVWKAKGRGFQMGAIQPDGIVVHLTGQVAWDAEEQVVGIGDVETQTRKCFENIETLLSEVGGKLSDIVAITTYLTNRDQLPGIQKIRLEFLPAGHEPVSTSVVVAGLGHEHFLVELTPVAVIPRERFRPPE</sequence>
<dbReference type="PANTHER" id="PTHR11803:SF58">
    <property type="entry name" value="PROTEIN HMF1-RELATED"/>
    <property type="match status" value="1"/>
</dbReference>
<dbReference type="InterPro" id="IPR035959">
    <property type="entry name" value="RutC-like_sf"/>
</dbReference>
<dbReference type="Proteomes" id="UP000193224">
    <property type="component" value="Unassembled WGS sequence"/>
</dbReference>